<dbReference type="EMBL" id="JAVEPI010000004">
    <property type="protein sequence ID" value="KAK1442362.1"/>
    <property type="molecule type" value="Genomic_DNA"/>
</dbReference>
<dbReference type="PANTHER" id="PTHR15565">
    <property type="entry name" value="AATF PROTEIN APOPTOSIS ANTAGONIZING TRANSCRIPTION FACTOR"/>
    <property type="match status" value="1"/>
</dbReference>
<dbReference type="InterPro" id="IPR039223">
    <property type="entry name" value="AATF/Bfr2"/>
</dbReference>
<organism evidence="2 3">
    <name type="scientific">Babesia gibsoni</name>
    <dbReference type="NCBI Taxonomy" id="33632"/>
    <lineage>
        <taxon>Eukaryota</taxon>
        <taxon>Sar</taxon>
        <taxon>Alveolata</taxon>
        <taxon>Apicomplexa</taxon>
        <taxon>Aconoidasida</taxon>
        <taxon>Piroplasmida</taxon>
        <taxon>Babesiidae</taxon>
        <taxon>Babesia</taxon>
    </lineage>
</organism>
<evidence type="ECO:0000313" key="2">
    <source>
        <dbReference type="EMBL" id="KAK1442362.1"/>
    </source>
</evidence>
<evidence type="ECO:0000313" key="3">
    <source>
        <dbReference type="Proteomes" id="UP001230268"/>
    </source>
</evidence>
<dbReference type="Pfam" id="PF08164">
    <property type="entry name" value="TRAUB"/>
    <property type="match status" value="1"/>
</dbReference>
<sequence length="276" mass="32549">MTSSTVSNRKKVRAVKQQCDTYKNTIRIRLQLQKYAASLARWPHPRLFRSIKGIQVPKDEEVDEYLHEIQDNIGRLYLNLYAKLAPINELQLDGDDPFEGLDILPQRRDSILQRLDRWNHKTNVKVETTFEVLNKSISSQIRYFLENKEEFLKKARPTNLPENIIGYDILKRKLGIQQCRTAHVVELYNDQLFYVQLLRYLAQNGGESEANLRDEEQLLRNDQTDKPRMSLSKTSKSRRIKYTVIDKLQNFVERTRRKAQTSPELVDLVIRSLFKT</sequence>
<dbReference type="AlphaFoldDB" id="A0AAD8LQ77"/>
<dbReference type="GO" id="GO:0005730">
    <property type="term" value="C:nucleolus"/>
    <property type="evidence" value="ECO:0007669"/>
    <property type="project" value="TreeGrafter"/>
</dbReference>
<feature type="domain" description="Apoptosis-antagonizing transcription factor C-terminal" evidence="1">
    <location>
        <begin position="194"/>
        <end position="274"/>
    </location>
</feature>
<dbReference type="PANTHER" id="PTHR15565:SF0">
    <property type="entry name" value="PROTEIN AATF"/>
    <property type="match status" value="1"/>
</dbReference>
<dbReference type="Proteomes" id="UP001230268">
    <property type="component" value="Unassembled WGS sequence"/>
</dbReference>
<gene>
    <name evidence="2" type="ORF">BgAZ_403920</name>
</gene>
<proteinExistence type="predicted"/>
<reference evidence="2" key="1">
    <citation type="submission" date="2023-08" db="EMBL/GenBank/DDBJ databases">
        <title>Draft sequence of the Babesia gibsoni genome.</title>
        <authorList>
            <person name="Yamagishi J.Y."/>
            <person name="Xuan X.X."/>
        </authorList>
    </citation>
    <scope>NUCLEOTIDE SEQUENCE</scope>
    <source>
        <strain evidence="2">Azabu</strain>
    </source>
</reference>
<keyword evidence="3" id="KW-1185">Reference proteome</keyword>
<comment type="caution">
    <text evidence="2">The sequence shown here is derived from an EMBL/GenBank/DDBJ whole genome shotgun (WGS) entry which is preliminary data.</text>
</comment>
<accession>A0AAD8LQ77</accession>
<dbReference type="InterPro" id="IPR012617">
    <property type="entry name" value="AATF_C"/>
</dbReference>
<evidence type="ECO:0000259" key="1">
    <source>
        <dbReference type="Pfam" id="PF08164"/>
    </source>
</evidence>
<protein>
    <recommendedName>
        <fullName evidence="1">Apoptosis-antagonizing transcription factor C-terminal domain-containing protein</fullName>
    </recommendedName>
</protein>
<name>A0AAD8LQ77_BABGI</name>